<dbReference type="RefSeq" id="WP_014804539.1">
    <property type="nucleotide sequence ID" value="NC_018020.1"/>
</dbReference>
<dbReference type="KEGG" id="tpx:Turpa_3409"/>
<evidence type="ECO:0000259" key="1">
    <source>
        <dbReference type="Pfam" id="PF13274"/>
    </source>
</evidence>
<dbReference type="Proteomes" id="UP000006048">
    <property type="component" value="Chromosome"/>
</dbReference>
<protein>
    <recommendedName>
        <fullName evidence="1">Antitoxin SocA-like Panacea domain-containing protein</fullName>
    </recommendedName>
</protein>
<proteinExistence type="predicted"/>
<dbReference type="OrthoDB" id="9813053at2"/>
<dbReference type="HOGENOM" id="CLU_107055_0_0_12"/>
<accession>I4B9T9</accession>
<dbReference type="InterPro" id="IPR025272">
    <property type="entry name" value="SocA_Panacea"/>
</dbReference>
<dbReference type="EMBL" id="CP002959">
    <property type="protein sequence ID" value="AFM14046.1"/>
    <property type="molecule type" value="Genomic_DNA"/>
</dbReference>
<dbReference type="AlphaFoldDB" id="I4B9T9"/>
<name>I4B9T9_TURPD</name>
<evidence type="ECO:0000313" key="2">
    <source>
        <dbReference type="EMBL" id="AFM14046.1"/>
    </source>
</evidence>
<evidence type="ECO:0000313" key="3">
    <source>
        <dbReference type="Proteomes" id="UP000006048"/>
    </source>
</evidence>
<dbReference type="Pfam" id="PF13274">
    <property type="entry name" value="SocA_Panacea"/>
    <property type="match status" value="1"/>
</dbReference>
<feature type="domain" description="Antitoxin SocA-like Panacea" evidence="1">
    <location>
        <begin position="31"/>
        <end position="137"/>
    </location>
</feature>
<organism evidence="2 3">
    <name type="scientific">Turneriella parva (strain ATCC BAA-1111 / DSM 21527 / NCTC 11395 / H)</name>
    <name type="common">Leptospira parva</name>
    <dbReference type="NCBI Taxonomy" id="869212"/>
    <lineage>
        <taxon>Bacteria</taxon>
        <taxon>Pseudomonadati</taxon>
        <taxon>Spirochaetota</taxon>
        <taxon>Spirochaetia</taxon>
        <taxon>Leptospirales</taxon>
        <taxon>Leptospiraceae</taxon>
        <taxon>Turneriella</taxon>
    </lineage>
</organism>
<reference evidence="2 3" key="1">
    <citation type="submission" date="2012-06" db="EMBL/GenBank/DDBJ databases">
        <title>The complete chromosome of genome of Turneriella parva DSM 21527.</title>
        <authorList>
            <consortium name="US DOE Joint Genome Institute (JGI-PGF)"/>
            <person name="Lucas S."/>
            <person name="Han J."/>
            <person name="Lapidus A."/>
            <person name="Bruce D."/>
            <person name="Goodwin L."/>
            <person name="Pitluck S."/>
            <person name="Peters L."/>
            <person name="Kyrpides N."/>
            <person name="Mavromatis K."/>
            <person name="Ivanova N."/>
            <person name="Mikhailova N."/>
            <person name="Chertkov O."/>
            <person name="Detter J.C."/>
            <person name="Tapia R."/>
            <person name="Han C."/>
            <person name="Land M."/>
            <person name="Hauser L."/>
            <person name="Markowitz V."/>
            <person name="Cheng J.-F."/>
            <person name="Hugenholtz P."/>
            <person name="Woyke T."/>
            <person name="Wu D."/>
            <person name="Gronow S."/>
            <person name="Wellnitz S."/>
            <person name="Brambilla E."/>
            <person name="Klenk H.-P."/>
            <person name="Eisen J.A."/>
        </authorList>
    </citation>
    <scope>NUCLEOTIDE SEQUENCE [LARGE SCALE GENOMIC DNA]</scope>
    <source>
        <strain evidence="3">ATCC BAA-1111 / DSM 21527 / NCTC 11395 / H</strain>
    </source>
</reference>
<gene>
    <name evidence="2" type="ordered locus">Turpa_3409</name>
</gene>
<keyword evidence="3" id="KW-1185">Reference proteome</keyword>
<sequence length="182" mass="21149">MVSFEFDEKRVSQVCAHIIQKSKGRINYTKLLKILYLIDREALKLWNHSLTGDTPVSMDNGPVLSRIYNHIKGVASSTSNYWSQFISTDGYDVRLMREPEVDEISPADLEIIDSVYEIYKDYPYTKLIDICHELPEWVNPNGSSTPIYFETIFKHLQKDEALVKSIDFEQQSHQKVKKILNC</sequence>